<accession>A0AAD9YLJ6</accession>
<gene>
    <name evidence="2" type="ORF">CKAH01_14728</name>
</gene>
<dbReference type="AlphaFoldDB" id="A0AAD9YLJ6"/>
<evidence type="ECO:0000313" key="3">
    <source>
        <dbReference type="Proteomes" id="UP001281614"/>
    </source>
</evidence>
<dbReference type="EMBL" id="VYYT01000095">
    <property type="protein sequence ID" value="KAK2770453.1"/>
    <property type="molecule type" value="Genomic_DNA"/>
</dbReference>
<proteinExistence type="predicted"/>
<protein>
    <submittedName>
        <fullName evidence="2">Uncharacterized protein</fullName>
    </submittedName>
</protein>
<reference evidence="2" key="1">
    <citation type="submission" date="2023-02" db="EMBL/GenBank/DDBJ databases">
        <title>Colletotrichum kahawae CIFC_Que2 genome sequencing and assembly.</title>
        <authorList>
            <person name="Baroncelli R."/>
        </authorList>
    </citation>
    <scope>NUCLEOTIDE SEQUENCE</scope>
    <source>
        <strain evidence="2">CIFC_Que2</strain>
    </source>
</reference>
<sequence length="722" mass="80190">MNPMGETRNRYLNLRSGDVSSEYLLGSTADVCDNGDGGSFTTMASSKAPKTTRVDETGYTTETATKMRQDQAQHFVHWKGLPWYRFLGDVLSVVLSICFIILGVCIVLLKGQEESAWSKKVVEATALAPSLWPVIFSGIVGNALKTCANWKIERGTSLRLLEQIMGSLTMANTILSAYTLSIFNIWTVFFVLVWAFNPLGSQSSFRSLYLQNRFMTRNGTVGYRNYTIETYNSGMLIGGSSWSSYSTLVQLAFSSALAAPSTATQYCNGTCDEFENVTARLGGAQAAASEVSMDPWGSARVPSLKRLQGYNASNPESWLTVPWNESVQDYSSLIGNRHHGVPPEFIGNITFPMNSSYLEVSHCAEWLCQKDYDNNSQAWVDWFSSNYKKLAVHYNASLDFPPFMNATRNFFYDTIGSTRTISNVNFFALDFNTTYEDGQSNTTIIVGTRGYRGAKSPCGMCLSSCSAQTVYVTSEVFCDYHGSAAKSQCRVHRIRQMPQPPLPSGETIFSFKRFGSSVAYNALRFFPEVGRTRGATFSEYFVDNPATLFGNQMGFRENLWCTLPTDLFADRISLLLNTFLDASIGPQTIIGVELTDKSKLLNTTTVMSIPLPAQYALDPLWMTIYFLSTAVMLLAAVASLLLRRFISAPQILGFVGSLARDSSYFSNTTPGWTSTESGEEISKRLRDVKVGVLDVKSDKDVGRIAFAPVEMGNQVHRRRWYE</sequence>
<name>A0AAD9YLJ6_COLKA</name>
<comment type="caution">
    <text evidence="2">The sequence shown here is derived from an EMBL/GenBank/DDBJ whole genome shotgun (WGS) entry which is preliminary data.</text>
</comment>
<organism evidence="2 3">
    <name type="scientific">Colletotrichum kahawae</name>
    <name type="common">Coffee berry disease fungus</name>
    <dbReference type="NCBI Taxonomy" id="34407"/>
    <lineage>
        <taxon>Eukaryota</taxon>
        <taxon>Fungi</taxon>
        <taxon>Dikarya</taxon>
        <taxon>Ascomycota</taxon>
        <taxon>Pezizomycotina</taxon>
        <taxon>Sordariomycetes</taxon>
        <taxon>Hypocreomycetidae</taxon>
        <taxon>Glomerellales</taxon>
        <taxon>Glomerellaceae</taxon>
        <taxon>Colletotrichum</taxon>
        <taxon>Colletotrichum gloeosporioides species complex</taxon>
    </lineage>
</organism>
<keyword evidence="1" id="KW-1133">Transmembrane helix</keyword>
<feature type="transmembrane region" description="Helical" evidence="1">
    <location>
        <begin position="129"/>
        <end position="148"/>
    </location>
</feature>
<feature type="transmembrane region" description="Helical" evidence="1">
    <location>
        <begin position="86"/>
        <end position="109"/>
    </location>
</feature>
<keyword evidence="3" id="KW-1185">Reference proteome</keyword>
<keyword evidence="1" id="KW-0812">Transmembrane</keyword>
<keyword evidence="1" id="KW-0472">Membrane</keyword>
<dbReference type="Proteomes" id="UP001281614">
    <property type="component" value="Unassembled WGS sequence"/>
</dbReference>
<evidence type="ECO:0000256" key="1">
    <source>
        <dbReference type="SAM" id="Phobius"/>
    </source>
</evidence>
<feature type="transmembrane region" description="Helical" evidence="1">
    <location>
        <begin position="620"/>
        <end position="642"/>
    </location>
</feature>
<evidence type="ECO:0000313" key="2">
    <source>
        <dbReference type="EMBL" id="KAK2770453.1"/>
    </source>
</evidence>
<feature type="transmembrane region" description="Helical" evidence="1">
    <location>
        <begin position="169"/>
        <end position="196"/>
    </location>
</feature>